<dbReference type="AlphaFoldDB" id="A0A9P7MQE8"/>
<dbReference type="OrthoDB" id="1431247at2759"/>
<dbReference type="Gene3D" id="2.60.40.790">
    <property type="match status" value="1"/>
</dbReference>
<proteinExistence type="inferred from homology"/>
<sequence>MAFFPQALYSQDRSSFTPLFRLLDDFDSYSQGNATTKSQSNRTSSLPTWQPSFDLRETADRYELYGELPGVNKEHVTIDFTEPQTLQIRGKSERRYHASTPCTRQIENTATSGASHSEKATIPRKATVEDEDDEEWSHGGHSAPGTPASTTVEIERPAQVQKPADNAKYWLAERKFGEFSRSFNFPNRVDQDGVLASFQDGVLSIIVPKAKKHEARRINIS</sequence>
<dbReference type="InterPro" id="IPR008978">
    <property type="entry name" value="HSP20-like_chaperone"/>
</dbReference>
<evidence type="ECO:0000313" key="6">
    <source>
        <dbReference type="EMBL" id="KAG5963094.1"/>
    </source>
</evidence>
<dbReference type="InterPro" id="IPR002068">
    <property type="entry name" value="A-crystallin/Hsp20_dom"/>
</dbReference>
<evidence type="ECO:0000259" key="5">
    <source>
        <dbReference type="PROSITE" id="PS01031"/>
    </source>
</evidence>
<feature type="compositionally biased region" description="Polar residues" evidence="4">
    <location>
        <begin position="100"/>
        <end position="115"/>
    </location>
</feature>
<dbReference type="Proteomes" id="UP000784919">
    <property type="component" value="Unassembled WGS sequence"/>
</dbReference>
<feature type="region of interest" description="Disordered" evidence="4">
    <location>
        <begin position="90"/>
        <end position="150"/>
    </location>
</feature>
<comment type="similarity">
    <text evidence="2 3">Belongs to the small heat shock protein (HSP20) family.</text>
</comment>
<dbReference type="PANTHER" id="PTHR11527">
    <property type="entry name" value="HEAT-SHOCK PROTEIN 20 FAMILY MEMBER"/>
    <property type="match status" value="1"/>
</dbReference>
<dbReference type="InterPro" id="IPR031107">
    <property type="entry name" value="Small_HSP"/>
</dbReference>
<protein>
    <recommendedName>
        <fullName evidence="5">SHSP domain-containing protein</fullName>
    </recommendedName>
</protein>
<accession>A0A9P7MQE8</accession>
<name>A0A9P7MQE8_9HYPO</name>
<evidence type="ECO:0000313" key="7">
    <source>
        <dbReference type="Proteomes" id="UP000784919"/>
    </source>
</evidence>
<dbReference type="EMBL" id="SRPS01000201">
    <property type="protein sequence ID" value="KAG5963094.1"/>
    <property type="molecule type" value="Genomic_DNA"/>
</dbReference>
<evidence type="ECO:0000256" key="3">
    <source>
        <dbReference type="RuleBase" id="RU003616"/>
    </source>
</evidence>
<keyword evidence="1" id="KW-0346">Stress response</keyword>
<dbReference type="Pfam" id="PF00011">
    <property type="entry name" value="HSP20"/>
    <property type="match status" value="1"/>
</dbReference>
<dbReference type="SUPFAM" id="SSF49764">
    <property type="entry name" value="HSP20-like chaperones"/>
    <property type="match status" value="1"/>
</dbReference>
<gene>
    <name evidence="6" type="ORF">E4U56_003028</name>
</gene>
<dbReference type="CDD" id="cd06464">
    <property type="entry name" value="ACD_sHsps-like"/>
    <property type="match status" value="1"/>
</dbReference>
<evidence type="ECO:0000256" key="4">
    <source>
        <dbReference type="SAM" id="MobiDB-lite"/>
    </source>
</evidence>
<comment type="caution">
    <text evidence="6">The sequence shown here is derived from an EMBL/GenBank/DDBJ whole genome shotgun (WGS) entry which is preliminary data.</text>
</comment>
<organism evidence="6 7">
    <name type="scientific">Claviceps arundinis</name>
    <dbReference type="NCBI Taxonomy" id="1623583"/>
    <lineage>
        <taxon>Eukaryota</taxon>
        <taxon>Fungi</taxon>
        <taxon>Dikarya</taxon>
        <taxon>Ascomycota</taxon>
        <taxon>Pezizomycotina</taxon>
        <taxon>Sordariomycetes</taxon>
        <taxon>Hypocreomycetidae</taxon>
        <taxon>Hypocreales</taxon>
        <taxon>Clavicipitaceae</taxon>
        <taxon>Claviceps</taxon>
    </lineage>
</organism>
<feature type="domain" description="SHSP" evidence="5">
    <location>
        <begin position="44"/>
        <end position="221"/>
    </location>
</feature>
<evidence type="ECO:0000256" key="1">
    <source>
        <dbReference type="ARBA" id="ARBA00023016"/>
    </source>
</evidence>
<evidence type="ECO:0000256" key="2">
    <source>
        <dbReference type="PROSITE-ProRule" id="PRU00285"/>
    </source>
</evidence>
<reference evidence="6" key="1">
    <citation type="journal article" date="2020" name="bioRxiv">
        <title>Whole genome comparisons of ergot fungi reveals the divergence and evolution of species within the genus Claviceps are the result of varying mechanisms driving genome evolution and host range expansion.</title>
        <authorList>
            <person name="Wyka S.A."/>
            <person name="Mondo S.J."/>
            <person name="Liu M."/>
            <person name="Dettman J."/>
            <person name="Nalam V."/>
            <person name="Broders K.D."/>
        </authorList>
    </citation>
    <scope>NUCLEOTIDE SEQUENCE</scope>
    <source>
        <strain evidence="6">CCC 1102</strain>
    </source>
</reference>
<dbReference type="PROSITE" id="PS01031">
    <property type="entry name" value="SHSP"/>
    <property type="match status" value="1"/>
</dbReference>